<feature type="transmembrane region" description="Helical" evidence="2">
    <location>
        <begin position="15"/>
        <end position="33"/>
    </location>
</feature>
<name>A0A8B8Z927_PHODC</name>
<evidence type="ECO:0000256" key="2">
    <source>
        <dbReference type="SAM" id="Phobius"/>
    </source>
</evidence>
<dbReference type="GeneID" id="113463136"/>
<keyword evidence="2" id="KW-0472">Membrane</keyword>
<feature type="compositionally biased region" description="Basic and acidic residues" evidence="1">
    <location>
        <begin position="65"/>
        <end position="84"/>
    </location>
</feature>
<dbReference type="Proteomes" id="UP000228380">
    <property type="component" value="Chromosome 16"/>
</dbReference>
<evidence type="ECO:0000313" key="4">
    <source>
        <dbReference type="RefSeq" id="XP_038970565.1"/>
    </source>
</evidence>
<gene>
    <name evidence="4" type="primary">LOC113463136</name>
</gene>
<keyword evidence="3" id="KW-1185">Reference proteome</keyword>
<sequence>MWHNHHEVITENDCLSLYRLIYCFFLCILGNNMPRRKRFKDVEFQYTSVGSSSDQSLQSQQPDEPQQHESHFQHESHSQHESQSEHVPPADCPDMDDVNIQDGLGRVRRTRGPTRARDVWSLREDEKIVVHCN</sequence>
<evidence type="ECO:0000256" key="1">
    <source>
        <dbReference type="SAM" id="MobiDB-lite"/>
    </source>
</evidence>
<keyword evidence="2" id="KW-0812">Transmembrane</keyword>
<keyword evidence="2" id="KW-1133">Transmembrane helix</keyword>
<organism evidence="3 4">
    <name type="scientific">Phoenix dactylifera</name>
    <name type="common">Date palm</name>
    <dbReference type="NCBI Taxonomy" id="42345"/>
    <lineage>
        <taxon>Eukaryota</taxon>
        <taxon>Viridiplantae</taxon>
        <taxon>Streptophyta</taxon>
        <taxon>Embryophyta</taxon>
        <taxon>Tracheophyta</taxon>
        <taxon>Spermatophyta</taxon>
        <taxon>Magnoliopsida</taxon>
        <taxon>Liliopsida</taxon>
        <taxon>Arecaceae</taxon>
        <taxon>Coryphoideae</taxon>
        <taxon>Phoeniceae</taxon>
        <taxon>Phoenix</taxon>
    </lineage>
</organism>
<protein>
    <submittedName>
        <fullName evidence="4">Uncharacterized protein LOC113463136</fullName>
    </submittedName>
</protein>
<dbReference type="KEGG" id="pda:113463136"/>
<reference evidence="3" key="1">
    <citation type="journal article" date="2019" name="Nat. Commun.">
        <title>Genome-wide association mapping of date palm fruit traits.</title>
        <authorList>
            <person name="Hazzouri K.M."/>
            <person name="Gros-Balthazard M."/>
            <person name="Flowers J.M."/>
            <person name="Copetti D."/>
            <person name="Lemansour A."/>
            <person name="Lebrun M."/>
            <person name="Masmoudi K."/>
            <person name="Ferrand S."/>
            <person name="Dhar M.I."/>
            <person name="Fresquez Z.A."/>
            <person name="Rosas U."/>
            <person name="Zhang J."/>
            <person name="Talag J."/>
            <person name="Lee S."/>
            <person name="Kudrna D."/>
            <person name="Powell R.F."/>
            <person name="Leitch I.J."/>
            <person name="Krueger R.R."/>
            <person name="Wing R.A."/>
            <person name="Amiri K.M.A."/>
            <person name="Purugganan M.D."/>
        </authorList>
    </citation>
    <scope>NUCLEOTIDE SEQUENCE [LARGE SCALE GENOMIC DNA]</scope>
    <source>
        <strain evidence="3">cv. Khalas</strain>
    </source>
</reference>
<accession>A0A8B8Z927</accession>
<dbReference type="AlphaFoldDB" id="A0A8B8Z927"/>
<reference evidence="4" key="2">
    <citation type="submission" date="2025-08" db="UniProtKB">
        <authorList>
            <consortium name="RefSeq"/>
        </authorList>
    </citation>
    <scope>IDENTIFICATION</scope>
    <source>
        <tissue evidence="4">Young leaves</tissue>
    </source>
</reference>
<feature type="compositionally biased region" description="Low complexity" evidence="1">
    <location>
        <begin position="51"/>
        <end position="64"/>
    </location>
</feature>
<feature type="region of interest" description="Disordered" evidence="1">
    <location>
        <begin position="50"/>
        <end position="115"/>
    </location>
</feature>
<proteinExistence type="predicted"/>
<dbReference type="RefSeq" id="XP_038970565.1">
    <property type="nucleotide sequence ID" value="XM_039114637.1"/>
</dbReference>
<evidence type="ECO:0000313" key="3">
    <source>
        <dbReference type="Proteomes" id="UP000228380"/>
    </source>
</evidence>